<dbReference type="Proteomes" id="UP000005237">
    <property type="component" value="Unassembled WGS sequence"/>
</dbReference>
<evidence type="ECO:0000313" key="3">
    <source>
        <dbReference type="Proteomes" id="UP000005237"/>
    </source>
</evidence>
<reference evidence="3" key="1">
    <citation type="submission" date="2010-08" db="EMBL/GenBank/DDBJ databases">
        <authorList>
            <consortium name="Caenorhabditis japonica Sequencing Consortium"/>
            <person name="Wilson R.K."/>
        </authorList>
    </citation>
    <scope>NUCLEOTIDE SEQUENCE [LARGE SCALE GENOMIC DNA]</scope>
    <source>
        <strain evidence="3">DF5081</strain>
    </source>
</reference>
<evidence type="ECO:0000256" key="1">
    <source>
        <dbReference type="SAM" id="MobiDB-lite"/>
    </source>
</evidence>
<feature type="region of interest" description="Disordered" evidence="1">
    <location>
        <begin position="1"/>
        <end position="21"/>
    </location>
</feature>
<reference evidence="2" key="2">
    <citation type="submission" date="2022-06" db="UniProtKB">
        <authorList>
            <consortium name="EnsemblMetazoa"/>
        </authorList>
    </citation>
    <scope>IDENTIFICATION</scope>
    <source>
        <strain evidence="2">DF5081</strain>
    </source>
</reference>
<accession>A0A8R1IRL9</accession>
<keyword evidence="3" id="KW-1185">Reference proteome</keyword>
<organism evidence="2 3">
    <name type="scientific">Caenorhabditis japonica</name>
    <dbReference type="NCBI Taxonomy" id="281687"/>
    <lineage>
        <taxon>Eukaryota</taxon>
        <taxon>Metazoa</taxon>
        <taxon>Ecdysozoa</taxon>
        <taxon>Nematoda</taxon>
        <taxon>Chromadorea</taxon>
        <taxon>Rhabditida</taxon>
        <taxon>Rhabditina</taxon>
        <taxon>Rhabditomorpha</taxon>
        <taxon>Rhabditoidea</taxon>
        <taxon>Rhabditidae</taxon>
        <taxon>Peloderinae</taxon>
        <taxon>Caenorhabditis</taxon>
    </lineage>
</organism>
<name>A0A8R1IRL9_CAEJA</name>
<protein>
    <submittedName>
        <fullName evidence="2">Uncharacterized protein</fullName>
    </submittedName>
</protein>
<proteinExistence type="predicted"/>
<evidence type="ECO:0000313" key="2">
    <source>
        <dbReference type="EnsemblMetazoa" id="CJA42067.1"/>
    </source>
</evidence>
<dbReference type="AlphaFoldDB" id="A0A8R1IRL9"/>
<sequence length="36" mass="3923">GPHHVKTPEAGQPLRPPPPFEPLRHAVLADFVVISD</sequence>
<dbReference type="EnsemblMetazoa" id="CJA42067.1">
    <property type="protein sequence ID" value="CJA42067.1"/>
    <property type="gene ID" value="WBGene00217915"/>
</dbReference>